<proteinExistence type="predicted"/>
<comment type="subcellular location">
    <subcellularLocation>
        <location evidence="1">Cell membrane</location>
        <topology evidence="1">Multi-pass membrane protein</topology>
    </subcellularLocation>
</comment>
<sequence>MDGLWGFVLLAAVLSLSPGPDDVLVVGSAVRGGPRLGAASAAGIAVGSLAWGAASGIGLAGVLARSPAVYDGIRFAGAGYLVVLGLVPLLAPLVRRARPVAAPAPSRHPDRLRSAFAAGLCSDLLNPKIGMFYLAGVPQFVPAGQPVLGWSLLLSSIDVAVAMVWFAGLIGVASAALARLRRPGVVVWSQRIAGASLVGVGVTAALTG</sequence>
<dbReference type="Pfam" id="PF01810">
    <property type="entry name" value="LysE"/>
    <property type="match status" value="1"/>
</dbReference>
<keyword evidence="8" id="KW-1185">Reference proteome</keyword>
<dbReference type="PANTHER" id="PTHR30086:SF20">
    <property type="entry name" value="ARGININE EXPORTER PROTEIN ARGO-RELATED"/>
    <property type="match status" value="1"/>
</dbReference>
<dbReference type="AlphaFoldDB" id="A0A853CSS7"/>
<name>A0A853CSS7_9ACTN</name>
<dbReference type="Proteomes" id="UP000541969">
    <property type="component" value="Unassembled WGS sequence"/>
</dbReference>
<protein>
    <submittedName>
        <fullName evidence="7">Threonine/homoserine/homoserine lactone efflux protein</fullName>
    </submittedName>
</protein>
<keyword evidence="2" id="KW-1003">Cell membrane</keyword>
<evidence type="ECO:0000256" key="6">
    <source>
        <dbReference type="SAM" id="Phobius"/>
    </source>
</evidence>
<evidence type="ECO:0000256" key="4">
    <source>
        <dbReference type="ARBA" id="ARBA00022989"/>
    </source>
</evidence>
<evidence type="ECO:0000313" key="8">
    <source>
        <dbReference type="Proteomes" id="UP000541969"/>
    </source>
</evidence>
<dbReference type="GO" id="GO:0015171">
    <property type="term" value="F:amino acid transmembrane transporter activity"/>
    <property type="evidence" value="ECO:0007669"/>
    <property type="project" value="TreeGrafter"/>
</dbReference>
<evidence type="ECO:0000256" key="3">
    <source>
        <dbReference type="ARBA" id="ARBA00022692"/>
    </source>
</evidence>
<feature type="transmembrane region" description="Helical" evidence="6">
    <location>
        <begin position="75"/>
        <end position="94"/>
    </location>
</feature>
<dbReference type="PANTHER" id="PTHR30086">
    <property type="entry name" value="ARGININE EXPORTER PROTEIN ARGO"/>
    <property type="match status" value="1"/>
</dbReference>
<feature type="transmembrane region" description="Helical" evidence="6">
    <location>
        <begin position="42"/>
        <end position="63"/>
    </location>
</feature>
<organism evidence="7 8">
    <name type="scientific">Petropleomorpha daqingensis</name>
    <dbReference type="NCBI Taxonomy" id="2026353"/>
    <lineage>
        <taxon>Bacteria</taxon>
        <taxon>Bacillati</taxon>
        <taxon>Actinomycetota</taxon>
        <taxon>Actinomycetes</taxon>
        <taxon>Geodermatophilales</taxon>
        <taxon>Geodermatophilaceae</taxon>
        <taxon>Petropleomorpha</taxon>
    </lineage>
</organism>
<dbReference type="EMBL" id="JACBZT010000001">
    <property type="protein sequence ID" value="NYJ08933.1"/>
    <property type="molecule type" value="Genomic_DNA"/>
</dbReference>
<dbReference type="GO" id="GO:0005886">
    <property type="term" value="C:plasma membrane"/>
    <property type="evidence" value="ECO:0007669"/>
    <property type="project" value="UniProtKB-SubCell"/>
</dbReference>
<accession>A0A853CSS7</accession>
<reference evidence="7 8" key="1">
    <citation type="submission" date="2020-07" db="EMBL/GenBank/DDBJ databases">
        <title>Sequencing the genomes of 1000 actinobacteria strains.</title>
        <authorList>
            <person name="Klenk H.-P."/>
        </authorList>
    </citation>
    <scope>NUCLEOTIDE SEQUENCE [LARGE SCALE GENOMIC DNA]</scope>
    <source>
        <strain evidence="7 8">DSM 104001</strain>
    </source>
</reference>
<feature type="transmembrane region" description="Helical" evidence="6">
    <location>
        <begin position="159"/>
        <end position="178"/>
    </location>
</feature>
<keyword evidence="4 6" id="KW-1133">Transmembrane helix</keyword>
<keyword evidence="3 6" id="KW-0812">Transmembrane</keyword>
<gene>
    <name evidence="7" type="ORF">GGQ55_005211</name>
</gene>
<feature type="transmembrane region" description="Helical" evidence="6">
    <location>
        <begin position="185"/>
        <end position="206"/>
    </location>
</feature>
<evidence type="ECO:0000256" key="5">
    <source>
        <dbReference type="ARBA" id="ARBA00023136"/>
    </source>
</evidence>
<evidence type="ECO:0000313" key="7">
    <source>
        <dbReference type="EMBL" id="NYJ08933.1"/>
    </source>
</evidence>
<dbReference type="RefSeq" id="WP_179721934.1">
    <property type="nucleotide sequence ID" value="NZ_JACBZT010000001.1"/>
</dbReference>
<evidence type="ECO:0000256" key="2">
    <source>
        <dbReference type="ARBA" id="ARBA00022475"/>
    </source>
</evidence>
<evidence type="ECO:0000256" key="1">
    <source>
        <dbReference type="ARBA" id="ARBA00004651"/>
    </source>
</evidence>
<keyword evidence="5 6" id="KW-0472">Membrane</keyword>
<dbReference type="InterPro" id="IPR001123">
    <property type="entry name" value="LeuE-type"/>
</dbReference>
<comment type="caution">
    <text evidence="7">The sequence shown here is derived from an EMBL/GenBank/DDBJ whole genome shotgun (WGS) entry which is preliminary data.</text>
</comment>